<comment type="caution">
    <text evidence="1">The sequence shown here is derived from an EMBL/GenBank/DDBJ whole genome shotgun (WGS) entry which is preliminary data.</text>
</comment>
<accession>A0A2S5R962</accession>
<sequence>MDLAHIPLNPKDPKLAEIGKIFSTFDMKYGNSDSNLDKKNIEERFKMLEALKKCIEGLKHPNPKLKIRIQEMYVDHLKKYKNPKWRCV</sequence>
<evidence type="ECO:0000313" key="3">
    <source>
        <dbReference type="Proteomes" id="UP000239425"/>
    </source>
</evidence>
<evidence type="ECO:0000313" key="1">
    <source>
        <dbReference type="EMBL" id="PPE03847.1"/>
    </source>
</evidence>
<keyword evidence="3" id="KW-1185">Reference proteome</keyword>
<dbReference type="EMBL" id="PHHC01000080">
    <property type="protein sequence ID" value="PPE03847.1"/>
    <property type="molecule type" value="Genomic_DNA"/>
</dbReference>
<name>A0A2S5R962_9PROT</name>
<dbReference type="AlphaFoldDB" id="A0A2S5R962"/>
<evidence type="ECO:0000313" key="2">
    <source>
        <dbReference type="EMBL" id="PPE05703.1"/>
    </source>
</evidence>
<dbReference type="EMBL" id="PHHC01000050">
    <property type="protein sequence ID" value="PPE05703.1"/>
    <property type="molecule type" value="Genomic_DNA"/>
</dbReference>
<organism evidence="1 3">
    <name type="scientific">Holospora curviuscula</name>
    <dbReference type="NCBI Taxonomy" id="1082868"/>
    <lineage>
        <taxon>Bacteria</taxon>
        <taxon>Pseudomonadati</taxon>
        <taxon>Pseudomonadota</taxon>
        <taxon>Alphaproteobacteria</taxon>
        <taxon>Holosporales</taxon>
        <taxon>Holosporaceae</taxon>
        <taxon>Holospora</taxon>
    </lineage>
</organism>
<protein>
    <submittedName>
        <fullName evidence="1">Uncharacterized protein</fullName>
    </submittedName>
</protein>
<dbReference type="Proteomes" id="UP000239425">
    <property type="component" value="Unassembled WGS sequence"/>
</dbReference>
<proteinExistence type="predicted"/>
<gene>
    <name evidence="2" type="ORF">HCUR_00160</name>
    <name evidence="1" type="ORF">HCUR_00624</name>
</gene>
<reference evidence="1 3" key="1">
    <citation type="submission" date="2017-11" db="EMBL/GenBank/DDBJ databases">
        <title>Comparative genomic analysis of Holospora spp., intranuclear symbionts of paramecia.</title>
        <authorList>
            <person name="Garushyants S.K."/>
            <person name="Beliavskaya A."/>
            <person name="Malko D.B."/>
            <person name="Logacheva M.D."/>
            <person name="Rautian M.S."/>
            <person name="Gelfand M.S."/>
        </authorList>
    </citation>
    <scope>NUCLEOTIDE SEQUENCE [LARGE SCALE GENOMIC DNA]</scope>
    <source>
        <strain evidence="3">02AZ16</strain>
        <strain evidence="1">NRB217</strain>
    </source>
</reference>